<feature type="compositionally biased region" description="Polar residues" evidence="1">
    <location>
        <begin position="139"/>
        <end position="155"/>
    </location>
</feature>
<gene>
    <name evidence="3" type="ORF">TeGR_g699</name>
</gene>
<evidence type="ECO:0000256" key="1">
    <source>
        <dbReference type="SAM" id="MobiDB-lite"/>
    </source>
</evidence>
<dbReference type="SUPFAM" id="SSF52540">
    <property type="entry name" value="P-loop containing nucleoside triphosphate hydrolases"/>
    <property type="match status" value="1"/>
</dbReference>
<evidence type="ECO:0000313" key="3">
    <source>
        <dbReference type="EMBL" id="GMI42508.1"/>
    </source>
</evidence>
<protein>
    <recommendedName>
        <fullName evidence="5">Sulfotransferase</fullName>
    </recommendedName>
</protein>
<accession>A0ABQ6N8A8</accession>
<feature type="compositionally biased region" description="Low complexity" evidence="1">
    <location>
        <begin position="128"/>
        <end position="138"/>
    </location>
</feature>
<dbReference type="EMBL" id="BRYB01001072">
    <property type="protein sequence ID" value="GMI42508.1"/>
    <property type="molecule type" value="Genomic_DNA"/>
</dbReference>
<comment type="caution">
    <text evidence="3">The sequence shown here is derived from an EMBL/GenBank/DDBJ whole genome shotgun (WGS) entry which is preliminary data.</text>
</comment>
<organism evidence="3 4">
    <name type="scientific">Tetraparma gracilis</name>
    <dbReference type="NCBI Taxonomy" id="2962635"/>
    <lineage>
        <taxon>Eukaryota</taxon>
        <taxon>Sar</taxon>
        <taxon>Stramenopiles</taxon>
        <taxon>Ochrophyta</taxon>
        <taxon>Bolidophyceae</taxon>
        <taxon>Parmales</taxon>
        <taxon>Triparmaceae</taxon>
        <taxon>Tetraparma</taxon>
    </lineage>
</organism>
<reference evidence="3 4" key="1">
    <citation type="journal article" date="2023" name="Commun. Biol.">
        <title>Genome analysis of Parmales, the sister group of diatoms, reveals the evolutionary specialization of diatoms from phago-mixotrophs to photoautotrophs.</title>
        <authorList>
            <person name="Ban H."/>
            <person name="Sato S."/>
            <person name="Yoshikawa S."/>
            <person name="Yamada K."/>
            <person name="Nakamura Y."/>
            <person name="Ichinomiya M."/>
            <person name="Sato N."/>
            <person name="Blanc-Mathieu R."/>
            <person name="Endo H."/>
            <person name="Kuwata A."/>
            <person name="Ogata H."/>
        </authorList>
    </citation>
    <scope>NUCLEOTIDE SEQUENCE [LARGE SCALE GENOMIC DNA]</scope>
</reference>
<dbReference type="Proteomes" id="UP001165060">
    <property type="component" value="Unassembled WGS sequence"/>
</dbReference>
<dbReference type="InterPro" id="IPR027417">
    <property type="entry name" value="P-loop_NTPase"/>
</dbReference>
<feature type="region of interest" description="Disordered" evidence="1">
    <location>
        <begin position="120"/>
        <end position="155"/>
    </location>
</feature>
<feature type="transmembrane region" description="Helical" evidence="2">
    <location>
        <begin position="12"/>
        <end position="32"/>
    </location>
</feature>
<keyword evidence="2" id="KW-1133">Transmembrane helix</keyword>
<name>A0ABQ6N8A8_9STRA</name>
<evidence type="ECO:0008006" key="5">
    <source>
        <dbReference type="Google" id="ProtNLM"/>
    </source>
</evidence>
<sequence>MGSDDSARPRHPLTSANAPLFALVVFSLIVLFSSTPSTSPSPSSLSSLSDVNELLAEKSSLEISILQLEAQKNGVYSSLRSSDDARAAQMREENKKLEALLEEQKRLEELLEKQKEEQEKLAAVAPATTTTTTTSSSSHAVFTPSTPGNPLSSPSQSIVNFPCPLRDSPPDDACTLKCKDATCSRAETTCSAYVECTHIVYSKETGGDMSDATATLMHEKRAADTGEMRAAFDALVSQGKLGTSVRPRIYVIVSYGGSGSKMLSGWINDQSRASVKDVRHMHDPNPPNPLRKFGTPLNAASHQADYRDRHIPGGMFPGPTAQAIPESEYEDYRFIYIFKDPVEGLVSRYGRGHCLHVGGDCPEDANFPLLDDYAKKGEDFFKIGYFFDQWTTKDETRKYPVLAVNYHKIWDNVETLVEALGLPPECAKTFPKRTETVRNDDTAIADGAGKPGGINMAHTEEVRVMLREMYDDVRQKIFQFPAVSFV</sequence>
<evidence type="ECO:0000256" key="2">
    <source>
        <dbReference type="SAM" id="Phobius"/>
    </source>
</evidence>
<keyword evidence="2" id="KW-0472">Membrane</keyword>
<evidence type="ECO:0000313" key="4">
    <source>
        <dbReference type="Proteomes" id="UP001165060"/>
    </source>
</evidence>
<proteinExistence type="predicted"/>
<keyword evidence="4" id="KW-1185">Reference proteome</keyword>
<keyword evidence="2" id="KW-0812">Transmembrane</keyword>